<protein>
    <submittedName>
        <fullName evidence="6">DoxX-like family protein</fullName>
    </submittedName>
</protein>
<feature type="transmembrane region" description="Helical" evidence="5">
    <location>
        <begin position="67"/>
        <end position="87"/>
    </location>
</feature>
<evidence type="ECO:0000256" key="5">
    <source>
        <dbReference type="SAM" id="Phobius"/>
    </source>
</evidence>
<keyword evidence="4 5" id="KW-0472">Membrane</keyword>
<keyword evidence="3 5" id="KW-1133">Transmembrane helix</keyword>
<evidence type="ECO:0000313" key="6">
    <source>
        <dbReference type="EMBL" id="PJZ64263.1"/>
    </source>
</evidence>
<dbReference type="AlphaFoldDB" id="A0A2M9Z755"/>
<evidence type="ECO:0000313" key="7">
    <source>
        <dbReference type="Proteomes" id="UP000231912"/>
    </source>
</evidence>
<evidence type="ECO:0000256" key="3">
    <source>
        <dbReference type="ARBA" id="ARBA00022989"/>
    </source>
</evidence>
<proteinExistence type="predicted"/>
<dbReference type="EMBL" id="NPDT01000011">
    <property type="protein sequence ID" value="PJZ64263.1"/>
    <property type="molecule type" value="Genomic_DNA"/>
</dbReference>
<evidence type="ECO:0000256" key="1">
    <source>
        <dbReference type="ARBA" id="ARBA00004141"/>
    </source>
</evidence>
<gene>
    <name evidence="6" type="ORF">CH371_19320</name>
</gene>
<dbReference type="Pfam" id="PF13564">
    <property type="entry name" value="DoxX_2"/>
    <property type="match status" value="1"/>
</dbReference>
<comment type="subcellular location">
    <subcellularLocation>
        <location evidence="1">Membrane</location>
        <topology evidence="1">Multi-pass membrane protein</topology>
    </subcellularLocation>
</comment>
<dbReference type="PIRSF" id="PIRSF030066">
    <property type="entry name" value="UCP030066"/>
    <property type="match status" value="1"/>
</dbReference>
<dbReference type="InterPro" id="IPR032808">
    <property type="entry name" value="DoxX"/>
</dbReference>
<comment type="caution">
    <text evidence="6">The sequence shown here is derived from an EMBL/GenBank/DDBJ whole genome shotgun (WGS) entry which is preliminary data.</text>
</comment>
<dbReference type="Proteomes" id="UP000231912">
    <property type="component" value="Unassembled WGS sequence"/>
</dbReference>
<dbReference type="InterPro" id="IPR016944">
    <property type="entry name" value="UCP030066"/>
</dbReference>
<organism evidence="6 7">
    <name type="scientific">Leptospira wolffii</name>
    <dbReference type="NCBI Taxonomy" id="409998"/>
    <lineage>
        <taxon>Bacteria</taxon>
        <taxon>Pseudomonadati</taxon>
        <taxon>Spirochaetota</taxon>
        <taxon>Spirochaetia</taxon>
        <taxon>Leptospirales</taxon>
        <taxon>Leptospiraceae</taxon>
        <taxon>Leptospira</taxon>
    </lineage>
</organism>
<reference evidence="6 7" key="1">
    <citation type="submission" date="2017-07" db="EMBL/GenBank/DDBJ databases">
        <title>Leptospira spp. isolated from tropical soils.</title>
        <authorList>
            <person name="Thibeaux R."/>
            <person name="Iraola G."/>
            <person name="Ferres I."/>
            <person name="Bierque E."/>
            <person name="Girault D."/>
            <person name="Soupe-Gilbert M.-E."/>
            <person name="Picardeau M."/>
            <person name="Goarant C."/>
        </authorList>
    </citation>
    <scope>NUCLEOTIDE SEQUENCE [LARGE SCALE GENOMIC DNA]</scope>
    <source>
        <strain evidence="6 7">FH2-C-A2</strain>
    </source>
</reference>
<name>A0A2M9Z755_9LEPT</name>
<evidence type="ECO:0000256" key="2">
    <source>
        <dbReference type="ARBA" id="ARBA00022692"/>
    </source>
</evidence>
<keyword evidence="2 5" id="KW-0812">Transmembrane</keyword>
<feature type="transmembrane region" description="Helical" evidence="5">
    <location>
        <begin position="123"/>
        <end position="140"/>
    </location>
</feature>
<dbReference type="RefSeq" id="WP_100760316.1">
    <property type="nucleotide sequence ID" value="NZ_NPDT01000011.1"/>
</dbReference>
<dbReference type="GO" id="GO:0016020">
    <property type="term" value="C:membrane"/>
    <property type="evidence" value="ECO:0007669"/>
    <property type="project" value="UniProtKB-SubCell"/>
</dbReference>
<feature type="transmembrane region" description="Helical" evidence="5">
    <location>
        <begin position="31"/>
        <end position="55"/>
    </location>
</feature>
<accession>A0A2M9Z755</accession>
<evidence type="ECO:0000256" key="4">
    <source>
        <dbReference type="ARBA" id="ARBA00023136"/>
    </source>
</evidence>
<sequence length="145" mass="15951">MKKVLQTTAGEITGSEEEKKEKEKWIRTSRWIYWTLTLLITSTMILAGILLLMGASANLEGIARLGYPMYLAKILGVAKVLGGIAILQNRFATLKEWAYAGYTFNLIGASASHAFAGEGTGSILTPLVILLLLLISCRQWKTGWM</sequence>